<dbReference type="PROSITE" id="PS51257">
    <property type="entry name" value="PROKAR_LIPOPROTEIN"/>
    <property type="match status" value="1"/>
</dbReference>
<dbReference type="Proteomes" id="UP000318138">
    <property type="component" value="Chromosome"/>
</dbReference>
<sequence>MKAIVIVLLMLIVAGCSEQNESDEIHADASSVNGDDGNAPEQVDEEELKVATVLEVHSEKIISVSPTEWLQYEDNPELTIYLEEAYEPTIYDENRNEIKLTDIEKGDTVEFRLTRGYEESSPPSADADYIKIR</sequence>
<organism evidence="2 3">
    <name type="scientific">Paenalkalicoccus suaedae</name>
    <dbReference type="NCBI Taxonomy" id="2592382"/>
    <lineage>
        <taxon>Bacteria</taxon>
        <taxon>Bacillati</taxon>
        <taxon>Bacillota</taxon>
        <taxon>Bacilli</taxon>
        <taxon>Bacillales</taxon>
        <taxon>Bacillaceae</taxon>
        <taxon>Paenalkalicoccus</taxon>
    </lineage>
</organism>
<protein>
    <recommendedName>
        <fullName evidence="4">DUF3221 domain-containing protein</fullName>
    </recommendedName>
</protein>
<evidence type="ECO:0008006" key="4">
    <source>
        <dbReference type="Google" id="ProtNLM"/>
    </source>
</evidence>
<reference evidence="3" key="1">
    <citation type="submission" date="2019-07" db="EMBL/GenBank/DDBJ databases">
        <title>Bacillus alkalisoli sp. nov. isolated from saline soil.</title>
        <authorList>
            <person name="Sun J.-Q."/>
            <person name="Xu L."/>
        </authorList>
    </citation>
    <scope>NUCLEOTIDE SEQUENCE [LARGE SCALE GENOMIC DNA]</scope>
    <source>
        <strain evidence="3">M4U3P1</strain>
    </source>
</reference>
<feature type="region of interest" description="Disordered" evidence="1">
    <location>
        <begin position="24"/>
        <end position="43"/>
    </location>
</feature>
<name>A0A859FI26_9BACI</name>
<evidence type="ECO:0000313" key="2">
    <source>
        <dbReference type="EMBL" id="QKS72302.1"/>
    </source>
</evidence>
<dbReference type="KEGG" id="psua:FLK61_37340"/>
<proteinExistence type="predicted"/>
<keyword evidence="3" id="KW-1185">Reference proteome</keyword>
<evidence type="ECO:0000313" key="3">
    <source>
        <dbReference type="Proteomes" id="UP000318138"/>
    </source>
</evidence>
<accession>A0A859FI26</accession>
<dbReference type="AlphaFoldDB" id="A0A859FI26"/>
<gene>
    <name evidence="2" type="ORF">FLK61_37340</name>
</gene>
<dbReference type="RefSeq" id="WP_176010283.1">
    <property type="nucleotide sequence ID" value="NZ_CP041372.2"/>
</dbReference>
<dbReference type="EMBL" id="CP041372">
    <property type="protein sequence ID" value="QKS72302.1"/>
    <property type="molecule type" value="Genomic_DNA"/>
</dbReference>
<evidence type="ECO:0000256" key="1">
    <source>
        <dbReference type="SAM" id="MobiDB-lite"/>
    </source>
</evidence>